<evidence type="ECO:0000313" key="1">
    <source>
        <dbReference type="EMBL" id="RMZ94234.1"/>
    </source>
</evidence>
<organism evidence="1 2">
    <name type="scientific">Brachionus plicatilis</name>
    <name type="common">Marine rotifer</name>
    <name type="synonym">Brachionus muelleri</name>
    <dbReference type="NCBI Taxonomy" id="10195"/>
    <lineage>
        <taxon>Eukaryota</taxon>
        <taxon>Metazoa</taxon>
        <taxon>Spiralia</taxon>
        <taxon>Gnathifera</taxon>
        <taxon>Rotifera</taxon>
        <taxon>Eurotatoria</taxon>
        <taxon>Monogononta</taxon>
        <taxon>Pseudotrocha</taxon>
        <taxon>Ploima</taxon>
        <taxon>Brachionidae</taxon>
        <taxon>Brachionus</taxon>
    </lineage>
</organism>
<dbReference type="AlphaFoldDB" id="A0A3M7P6D5"/>
<name>A0A3M7P6D5_BRAPC</name>
<sequence>MFKIIENEALGFFRPESRVSISGIVSKRLRGAQATNKNLLTVRFIKNSHNFSIHTTFFILIL</sequence>
<protein>
    <submittedName>
        <fullName evidence="1">Uncharacterized protein</fullName>
    </submittedName>
</protein>
<proteinExistence type="predicted"/>
<reference evidence="1 2" key="1">
    <citation type="journal article" date="2018" name="Sci. Rep.">
        <title>Genomic signatures of local adaptation to the degree of environmental predictability in rotifers.</title>
        <authorList>
            <person name="Franch-Gras L."/>
            <person name="Hahn C."/>
            <person name="Garcia-Roger E.M."/>
            <person name="Carmona M.J."/>
            <person name="Serra M."/>
            <person name="Gomez A."/>
        </authorList>
    </citation>
    <scope>NUCLEOTIDE SEQUENCE [LARGE SCALE GENOMIC DNA]</scope>
    <source>
        <strain evidence="1">HYR1</strain>
    </source>
</reference>
<accession>A0A3M7P6D5</accession>
<dbReference type="Proteomes" id="UP000276133">
    <property type="component" value="Unassembled WGS sequence"/>
</dbReference>
<gene>
    <name evidence="1" type="ORF">BpHYR1_004215</name>
</gene>
<evidence type="ECO:0000313" key="2">
    <source>
        <dbReference type="Proteomes" id="UP000276133"/>
    </source>
</evidence>
<comment type="caution">
    <text evidence="1">The sequence shown here is derived from an EMBL/GenBank/DDBJ whole genome shotgun (WGS) entry which is preliminary data.</text>
</comment>
<keyword evidence="2" id="KW-1185">Reference proteome</keyword>
<dbReference type="EMBL" id="REGN01013208">
    <property type="protein sequence ID" value="RMZ94234.1"/>
    <property type="molecule type" value="Genomic_DNA"/>
</dbReference>